<dbReference type="OrthoDB" id="6198844at2"/>
<dbReference type="AlphaFoldDB" id="A0A1N7NYF1"/>
<reference evidence="2" key="1">
    <citation type="submission" date="2017-01" db="EMBL/GenBank/DDBJ databases">
        <authorList>
            <person name="Varghese N."/>
            <person name="Submissions S."/>
        </authorList>
    </citation>
    <scope>NUCLEOTIDE SEQUENCE [LARGE SCALE GENOMIC DNA]</scope>
    <source>
        <strain evidence="2">DSM 22306</strain>
    </source>
</reference>
<evidence type="ECO:0000313" key="1">
    <source>
        <dbReference type="EMBL" id="SIT03321.1"/>
    </source>
</evidence>
<keyword evidence="2" id="KW-1185">Reference proteome</keyword>
<dbReference type="STRING" id="619304.SAMN05421760_111150"/>
<proteinExistence type="predicted"/>
<accession>A0A1N7NYF1</accession>
<dbReference type="Proteomes" id="UP000185999">
    <property type="component" value="Unassembled WGS sequence"/>
</dbReference>
<dbReference type="EMBL" id="FTOE01000011">
    <property type="protein sequence ID" value="SIT03321.1"/>
    <property type="molecule type" value="Genomic_DNA"/>
</dbReference>
<sequence>MNKQVHLKKFKTNELIFNEEETVVILKFIFKNQHNNIDLLNITDPVREFAQALLVEAVDSSYAFGFVDALFRSVTNPRAGAKKVLTKFGKKALKHWFKHTKGQDLMSIKIYDKVREQLAWKFGRVLLLHVNGVAKLNDNHFGMLAFNDSDNKIVWG</sequence>
<name>A0A1N7NYF1_9GAMM</name>
<organism evidence="1 2">
    <name type="scientific">Neptunomonas antarctica</name>
    <dbReference type="NCBI Taxonomy" id="619304"/>
    <lineage>
        <taxon>Bacteria</taxon>
        <taxon>Pseudomonadati</taxon>
        <taxon>Pseudomonadota</taxon>
        <taxon>Gammaproteobacteria</taxon>
        <taxon>Oceanospirillales</taxon>
        <taxon>Oceanospirillaceae</taxon>
        <taxon>Neptunomonas</taxon>
    </lineage>
</organism>
<protein>
    <submittedName>
        <fullName evidence="1">Uncharacterized protein</fullName>
    </submittedName>
</protein>
<gene>
    <name evidence="1" type="ORF">SAMN05421760_111150</name>
</gene>
<evidence type="ECO:0000313" key="2">
    <source>
        <dbReference type="Proteomes" id="UP000185999"/>
    </source>
</evidence>
<dbReference type="RefSeq" id="WP_054343616.1">
    <property type="nucleotide sequence ID" value="NZ_FTOE01000011.1"/>
</dbReference>